<accession>A0A7Y1F7S5</accession>
<reference evidence="3 4" key="1">
    <citation type="journal article" date="2020" name="Front. Microbiol.">
        <title>Genetic Organization of the aprX-lipA2 Operon Affects the Proteolytic Potential of Pseudomonas Species in Milk.</title>
        <authorList>
            <person name="Maier C."/>
            <person name="Huptas C."/>
            <person name="von Neubeck M."/>
            <person name="Scherer S."/>
            <person name="Wenning M."/>
            <person name="Lucking G."/>
        </authorList>
    </citation>
    <scope>NUCLEOTIDE SEQUENCE [LARGE SCALE GENOMIC DNA]</scope>
    <source>
        <strain evidence="3 4">DSM 16272</strain>
    </source>
</reference>
<dbReference type="Proteomes" id="UP000537729">
    <property type="component" value="Unassembled WGS sequence"/>
</dbReference>
<evidence type="ECO:0000313" key="3">
    <source>
        <dbReference type="EMBL" id="NMY08183.1"/>
    </source>
</evidence>
<comment type="caution">
    <text evidence="3">The sequence shown here is derived from an EMBL/GenBank/DDBJ whole genome shotgun (WGS) entry which is preliminary data.</text>
</comment>
<evidence type="ECO:0000256" key="1">
    <source>
        <dbReference type="SAM" id="Phobius"/>
    </source>
</evidence>
<evidence type="ECO:0000313" key="2">
    <source>
        <dbReference type="EMBL" id="MBI6652330.1"/>
    </source>
</evidence>
<reference evidence="2 5" key="2">
    <citation type="submission" date="2020-12" db="EMBL/GenBank/DDBJ databases">
        <title>Comparative genomic insights into the epidemiology and virulence of plant pathogenic Pseudomonads from Turkey.</title>
        <authorList>
            <person name="Dillon M."/>
            <person name="Ruiz-Bedoya T."/>
            <person name="Bendalovic-Torma C."/>
            <person name="Guttman K.M."/>
            <person name="Kwak H."/>
            <person name="Middleton M.A."/>
            <person name="Wang P.W."/>
            <person name="Horuz S."/>
            <person name="Aysan Y."/>
            <person name="Guttman D.S."/>
        </authorList>
    </citation>
    <scope>NUCLEOTIDE SEQUENCE [LARGE SCALE GENOMIC DNA]</scope>
    <source>
        <strain evidence="2 5">S4_EA_3a</strain>
    </source>
</reference>
<feature type="transmembrane region" description="Helical" evidence="1">
    <location>
        <begin position="20"/>
        <end position="37"/>
    </location>
</feature>
<proteinExistence type="predicted"/>
<dbReference type="EMBL" id="JAEILD010000142">
    <property type="protein sequence ID" value="MBI6652330.1"/>
    <property type="molecule type" value="Genomic_DNA"/>
</dbReference>
<organism evidence="3 4">
    <name type="scientific">Pseudomonas veronii</name>
    <dbReference type="NCBI Taxonomy" id="76761"/>
    <lineage>
        <taxon>Bacteria</taxon>
        <taxon>Pseudomonadati</taxon>
        <taxon>Pseudomonadota</taxon>
        <taxon>Gammaproteobacteria</taxon>
        <taxon>Pseudomonadales</taxon>
        <taxon>Pseudomonadaceae</taxon>
        <taxon>Pseudomonas</taxon>
    </lineage>
</organism>
<dbReference type="Proteomes" id="UP000614123">
    <property type="component" value="Unassembled WGS sequence"/>
</dbReference>
<protein>
    <submittedName>
        <fullName evidence="3">Uncharacterized protein</fullName>
    </submittedName>
</protein>
<keyword evidence="5" id="KW-1185">Reference proteome</keyword>
<dbReference type="EMBL" id="JAAQWG010000007">
    <property type="protein sequence ID" value="NMY08183.1"/>
    <property type="molecule type" value="Genomic_DNA"/>
</dbReference>
<name>A0A7Y1F7S5_PSEVE</name>
<gene>
    <name evidence="3" type="ORF">HBO38_06875</name>
    <name evidence="2" type="ORF">YA0849_25385</name>
</gene>
<keyword evidence="1" id="KW-1133">Transmembrane helix</keyword>
<sequence>MDSCLRDIAEHPLPENIESLYIGGYVFFFIQTFNLNLQATPFFDMRPRLLQSARPLIRPPSSLLTGSHPPWPRGCGHACILFFA</sequence>
<evidence type="ECO:0000313" key="4">
    <source>
        <dbReference type="Proteomes" id="UP000537729"/>
    </source>
</evidence>
<dbReference type="RefSeq" id="WP_126585859.1">
    <property type="nucleotide sequence ID" value="NZ_JAEILD010000142.1"/>
</dbReference>
<evidence type="ECO:0000313" key="5">
    <source>
        <dbReference type="Proteomes" id="UP000614123"/>
    </source>
</evidence>
<dbReference type="AlphaFoldDB" id="A0A7Y1F7S5"/>
<keyword evidence="1" id="KW-0812">Transmembrane</keyword>
<keyword evidence="1" id="KW-0472">Membrane</keyword>